<dbReference type="AlphaFoldDB" id="A0A0F5LDM0"/>
<dbReference type="GO" id="GO:0009231">
    <property type="term" value="P:riboflavin biosynthetic process"/>
    <property type="evidence" value="ECO:0007669"/>
    <property type="project" value="InterPro"/>
</dbReference>
<evidence type="ECO:0000313" key="2">
    <source>
        <dbReference type="EMBL" id="KKB80370.1"/>
    </source>
</evidence>
<dbReference type="GO" id="GO:0008703">
    <property type="term" value="F:5-amino-6-(5-phosphoribosylamino)uracil reductase activity"/>
    <property type="evidence" value="ECO:0007669"/>
    <property type="project" value="InterPro"/>
</dbReference>
<feature type="domain" description="Bacterial bifunctional deaminase-reductase C-terminal" evidence="1">
    <location>
        <begin position="5"/>
        <end position="170"/>
    </location>
</feature>
<accession>A0A0F5LDM0</accession>
<dbReference type="Proteomes" id="UP000033514">
    <property type="component" value="Unassembled WGS sequence"/>
</dbReference>
<dbReference type="InterPro" id="IPR050765">
    <property type="entry name" value="Riboflavin_Biosynth_HTPR"/>
</dbReference>
<dbReference type="STRING" id="361041.VW35_08270"/>
<dbReference type="SUPFAM" id="SSF53597">
    <property type="entry name" value="Dihydrofolate reductase-like"/>
    <property type="match status" value="1"/>
</dbReference>
<reference evidence="2 3" key="1">
    <citation type="submission" date="2015-03" db="EMBL/GenBank/DDBJ databases">
        <authorList>
            <person name="Hassan Y.I."/>
            <person name="Lepp D."/>
            <person name="Zhou T."/>
        </authorList>
    </citation>
    <scope>NUCLEOTIDE SEQUENCE [LARGE SCALE GENOMIC DNA]</scope>
    <source>
        <strain evidence="2 3">GH2-10</strain>
    </source>
</reference>
<dbReference type="InterPro" id="IPR002734">
    <property type="entry name" value="RibDG_C"/>
</dbReference>
<dbReference type="RefSeq" id="WP_046142435.1">
    <property type="nucleotide sequence ID" value="NZ_LAJG01000014.1"/>
</dbReference>
<dbReference type="PATRIC" id="fig|361041.3.peg.999"/>
<dbReference type="InterPro" id="IPR024072">
    <property type="entry name" value="DHFR-like_dom_sf"/>
</dbReference>
<dbReference type="EMBL" id="LAJG01000014">
    <property type="protein sequence ID" value="KKB80370.1"/>
    <property type="molecule type" value="Genomic_DNA"/>
</dbReference>
<dbReference type="PANTHER" id="PTHR38011:SF11">
    <property type="entry name" value="2,5-DIAMINO-6-RIBOSYLAMINO-4(3H)-PYRIMIDINONE 5'-PHOSPHATE REDUCTASE"/>
    <property type="match status" value="1"/>
</dbReference>
<dbReference type="PANTHER" id="PTHR38011">
    <property type="entry name" value="DIHYDROFOLATE REDUCTASE FAMILY PROTEIN (AFU_ORTHOLOGUE AFUA_8G06820)"/>
    <property type="match status" value="1"/>
</dbReference>
<evidence type="ECO:0000313" key="3">
    <source>
        <dbReference type="Proteomes" id="UP000033514"/>
    </source>
</evidence>
<dbReference type="OrthoDB" id="9782335at2"/>
<keyword evidence="3" id="KW-1185">Reference proteome</keyword>
<protein>
    <submittedName>
        <fullName evidence="2">Deaminase/reductase</fullName>
    </submittedName>
</protein>
<name>A0A0F5LDM0_9HYPH</name>
<comment type="caution">
    <text evidence="2">The sequence shown here is derived from an EMBL/GenBank/DDBJ whole genome shotgun (WGS) entry which is preliminary data.</text>
</comment>
<evidence type="ECO:0000259" key="1">
    <source>
        <dbReference type="Pfam" id="PF01872"/>
    </source>
</evidence>
<proteinExistence type="predicted"/>
<organism evidence="2 3">
    <name type="scientific">Devosia soli</name>
    <dbReference type="NCBI Taxonomy" id="361041"/>
    <lineage>
        <taxon>Bacteria</taxon>
        <taxon>Pseudomonadati</taxon>
        <taxon>Pseudomonadota</taxon>
        <taxon>Alphaproteobacteria</taxon>
        <taxon>Hyphomicrobiales</taxon>
        <taxon>Devosiaceae</taxon>
        <taxon>Devosia</taxon>
    </lineage>
</organism>
<dbReference type="Pfam" id="PF01872">
    <property type="entry name" value="RibD_C"/>
    <property type="match status" value="1"/>
</dbReference>
<dbReference type="Gene3D" id="3.40.430.10">
    <property type="entry name" value="Dihydrofolate Reductase, subunit A"/>
    <property type="match status" value="1"/>
</dbReference>
<sequence length="178" mass="19627">MPKGHVFIGTSVDGFIARRNGDIGWLTGFSSLGEDHGYDVHMARVDGIIMGRGTFEAVKDIKPWFYQKTVLVLSRTLTSSDVPQSLEGRVEFINASPDEAMIIAEERGWRGVYIDGGSVIQSFLRAGLIDDMVISRVPILIGDGLPLFGALHADIVLEHVETRSFPSGLVQSHYRVKR</sequence>
<gene>
    <name evidence="2" type="ORF">VW35_08270</name>
</gene>